<evidence type="ECO:0000313" key="4">
    <source>
        <dbReference type="Proteomes" id="UP001163046"/>
    </source>
</evidence>
<dbReference type="AlphaFoldDB" id="A0A9W9ZZY2"/>
<evidence type="ECO:0000256" key="2">
    <source>
        <dbReference type="SAM" id="SignalP"/>
    </source>
</evidence>
<feature type="chain" id="PRO_5040849976" evidence="2">
    <location>
        <begin position="22"/>
        <end position="199"/>
    </location>
</feature>
<gene>
    <name evidence="3" type="ORF">OS493_023963</name>
</gene>
<accession>A0A9W9ZZY2</accession>
<dbReference type="EMBL" id="MU825414">
    <property type="protein sequence ID" value="KAJ7390575.1"/>
    <property type="molecule type" value="Genomic_DNA"/>
</dbReference>
<feature type="signal peptide" evidence="2">
    <location>
        <begin position="1"/>
        <end position="21"/>
    </location>
</feature>
<sequence>MFFKCICVVLLLCVVFLSAHAKHIKRDKSKQKDPTVKTVPKAVHRWIKFNGRWYNCDKTRDIDSQGLTKLIQTIHLKTSVTRDESLAISHTRRTFKSKHSTLPTKAPPASSSQIQPLLLSDEETSQCGNASIVYNKCNDECECQQGKLVKCYRVRREFTQMSMPGRSSSLHRSLQTGFLRPFFCGRLQKASGMSHTYAE</sequence>
<reference evidence="3" key="1">
    <citation type="submission" date="2023-01" db="EMBL/GenBank/DDBJ databases">
        <title>Genome assembly of the deep-sea coral Lophelia pertusa.</title>
        <authorList>
            <person name="Herrera S."/>
            <person name="Cordes E."/>
        </authorList>
    </citation>
    <scope>NUCLEOTIDE SEQUENCE</scope>
    <source>
        <strain evidence="3">USNM1676648</strain>
        <tissue evidence="3">Polyp</tissue>
    </source>
</reference>
<evidence type="ECO:0000256" key="1">
    <source>
        <dbReference type="SAM" id="MobiDB-lite"/>
    </source>
</evidence>
<proteinExistence type="predicted"/>
<organism evidence="3 4">
    <name type="scientific">Desmophyllum pertusum</name>
    <dbReference type="NCBI Taxonomy" id="174260"/>
    <lineage>
        <taxon>Eukaryota</taxon>
        <taxon>Metazoa</taxon>
        <taxon>Cnidaria</taxon>
        <taxon>Anthozoa</taxon>
        <taxon>Hexacorallia</taxon>
        <taxon>Scleractinia</taxon>
        <taxon>Caryophylliina</taxon>
        <taxon>Caryophylliidae</taxon>
        <taxon>Desmophyllum</taxon>
    </lineage>
</organism>
<keyword evidence="4" id="KW-1185">Reference proteome</keyword>
<feature type="region of interest" description="Disordered" evidence="1">
    <location>
        <begin position="94"/>
        <end position="113"/>
    </location>
</feature>
<protein>
    <submittedName>
        <fullName evidence="3">Uncharacterized protein</fullName>
    </submittedName>
</protein>
<name>A0A9W9ZZY2_9CNID</name>
<keyword evidence="2" id="KW-0732">Signal</keyword>
<comment type="caution">
    <text evidence="3">The sequence shown here is derived from an EMBL/GenBank/DDBJ whole genome shotgun (WGS) entry which is preliminary data.</text>
</comment>
<evidence type="ECO:0000313" key="3">
    <source>
        <dbReference type="EMBL" id="KAJ7390575.1"/>
    </source>
</evidence>
<dbReference type="Proteomes" id="UP001163046">
    <property type="component" value="Unassembled WGS sequence"/>
</dbReference>